<dbReference type="PRINTS" id="PR00868">
    <property type="entry name" value="DNAPOLI"/>
</dbReference>
<evidence type="ECO:0000256" key="11">
    <source>
        <dbReference type="ARBA" id="ARBA00022932"/>
    </source>
</evidence>
<dbReference type="FunFam" id="1.10.150.20:FF:000002">
    <property type="entry name" value="DNA polymerase I"/>
    <property type="match status" value="1"/>
</dbReference>
<evidence type="ECO:0000256" key="7">
    <source>
        <dbReference type="ARBA" id="ARBA00022722"/>
    </source>
</evidence>
<reference evidence="20 21" key="1">
    <citation type="submission" date="2017-06" db="EMBL/GenBank/DDBJ databases">
        <title>Novel microbial phyla capable of carbon fixation and sulfur reduction in deep-sea sediments.</title>
        <authorList>
            <person name="Huang J."/>
            <person name="Baker B."/>
            <person name="Wang Y."/>
        </authorList>
    </citation>
    <scope>NUCLEOTIDE SEQUENCE [LARGE SCALE GENOMIC DNA]</scope>
    <source>
        <strain evidence="20">B3_LCP</strain>
    </source>
</reference>
<dbReference type="InterPro" id="IPR020046">
    <property type="entry name" value="5-3_exonucl_a-hlix_arch_N"/>
</dbReference>
<evidence type="ECO:0000313" key="20">
    <source>
        <dbReference type="EMBL" id="TKJ38353.1"/>
    </source>
</evidence>
<dbReference type="FunFam" id="1.10.150.20:FF:000003">
    <property type="entry name" value="DNA polymerase I"/>
    <property type="match status" value="1"/>
</dbReference>
<dbReference type="SUPFAM" id="SSF56672">
    <property type="entry name" value="DNA/RNA polymerases"/>
    <property type="match status" value="1"/>
</dbReference>
<evidence type="ECO:0000256" key="10">
    <source>
        <dbReference type="ARBA" id="ARBA00022839"/>
    </source>
</evidence>
<dbReference type="GO" id="GO:0003677">
    <property type="term" value="F:DNA binding"/>
    <property type="evidence" value="ECO:0007669"/>
    <property type="project" value="UniProtKB-UniRule"/>
</dbReference>
<dbReference type="InterPro" id="IPR043502">
    <property type="entry name" value="DNA/RNA_pol_sf"/>
</dbReference>
<dbReference type="FunFam" id="1.20.1060.10:FF:000001">
    <property type="entry name" value="DNA polymerase I"/>
    <property type="match status" value="1"/>
</dbReference>
<evidence type="ECO:0000256" key="3">
    <source>
        <dbReference type="ARBA" id="ARBA00020311"/>
    </source>
</evidence>
<dbReference type="Pfam" id="PF01612">
    <property type="entry name" value="DNA_pol_A_exo1"/>
    <property type="match status" value="1"/>
</dbReference>
<dbReference type="PANTHER" id="PTHR10133:SF27">
    <property type="entry name" value="DNA POLYMERASE NU"/>
    <property type="match status" value="1"/>
</dbReference>
<proteinExistence type="inferred from homology"/>
<evidence type="ECO:0000256" key="5">
    <source>
        <dbReference type="ARBA" id="ARBA00022695"/>
    </source>
</evidence>
<dbReference type="CDD" id="cd06139">
    <property type="entry name" value="DNA_polA_I_Ecoli_like_exo"/>
    <property type="match status" value="1"/>
</dbReference>
<dbReference type="Pfam" id="PF00476">
    <property type="entry name" value="DNA_pol_A"/>
    <property type="match status" value="1"/>
</dbReference>
<dbReference type="Gene3D" id="3.40.50.1010">
    <property type="entry name" value="5'-nuclease"/>
    <property type="match status" value="1"/>
</dbReference>
<dbReference type="InterPro" id="IPR019760">
    <property type="entry name" value="DNA-dir_DNA_pol_A_CS"/>
</dbReference>
<dbReference type="InterPro" id="IPR002298">
    <property type="entry name" value="DNA_polymerase_A"/>
</dbReference>
<dbReference type="InterPro" id="IPR018320">
    <property type="entry name" value="DNA_polymerase_1"/>
</dbReference>
<dbReference type="InterPro" id="IPR012337">
    <property type="entry name" value="RNaseH-like_sf"/>
</dbReference>
<dbReference type="SUPFAM" id="SSF88723">
    <property type="entry name" value="PIN domain-like"/>
    <property type="match status" value="1"/>
</dbReference>
<keyword evidence="5 16" id="KW-0548">Nucleotidyltransferase</keyword>
<dbReference type="InterPro" id="IPR001098">
    <property type="entry name" value="DNA-dir_DNA_pol_A_palm_dom"/>
</dbReference>
<accession>A0A532UTS9</accession>
<evidence type="ECO:0000256" key="4">
    <source>
        <dbReference type="ARBA" id="ARBA00022679"/>
    </source>
</evidence>
<evidence type="ECO:0000259" key="19">
    <source>
        <dbReference type="SMART" id="SM00482"/>
    </source>
</evidence>
<dbReference type="GO" id="GO:0008408">
    <property type="term" value="F:3'-5' exonuclease activity"/>
    <property type="evidence" value="ECO:0007669"/>
    <property type="project" value="UniProtKB-UniRule"/>
</dbReference>
<evidence type="ECO:0000313" key="21">
    <source>
        <dbReference type="Proteomes" id="UP000319619"/>
    </source>
</evidence>
<dbReference type="InterPro" id="IPR029060">
    <property type="entry name" value="PIN-like_dom_sf"/>
</dbReference>
<comment type="catalytic activity">
    <reaction evidence="14 16">
        <text>DNA(n) + a 2'-deoxyribonucleoside 5'-triphosphate = DNA(n+1) + diphosphate</text>
        <dbReference type="Rhea" id="RHEA:22508"/>
        <dbReference type="Rhea" id="RHEA-COMP:17339"/>
        <dbReference type="Rhea" id="RHEA-COMP:17340"/>
        <dbReference type="ChEBI" id="CHEBI:33019"/>
        <dbReference type="ChEBI" id="CHEBI:61560"/>
        <dbReference type="ChEBI" id="CHEBI:173112"/>
        <dbReference type="EC" id="2.7.7.7"/>
    </reaction>
</comment>
<dbReference type="SMART" id="SM00279">
    <property type="entry name" value="HhH2"/>
    <property type="match status" value="1"/>
</dbReference>
<dbReference type="Gene3D" id="3.30.420.10">
    <property type="entry name" value="Ribonuclease H-like superfamily/Ribonuclease H"/>
    <property type="match status" value="1"/>
</dbReference>
<name>A0A532UTS9_UNCL8</name>
<evidence type="ECO:0000256" key="14">
    <source>
        <dbReference type="ARBA" id="ARBA00049244"/>
    </source>
</evidence>
<keyword evidence="4 16" id="KW-0808">Transferase</keyword>
<dbReference type="NCBIfam" id="TIGR00593">
    <property type="entry name" value="pola"/>
    <property type="match status" value="1"/>
</dbReference>
<evidence type="ECO:0000256" key="9">
    <source>
        <dbReference type="ARBA" id="ARBA00022801"/>
    </source>
</evidence>
<evidence type="ECO:0000256" key="13">
    <source>
        <dbReference type="ARBA" id="ARBA00023204"/>
    </source>
</evidence>
<dbReference type="EMBL" id="NJBN01000010">
    <property type="protein sequence ID" value="TKJ38353.1"/>
    <property type="molecule type" value="Genomic_DNA"/>
</dbReference>
<sequence length="904" mass="101005">MPTLYLIDGSALAYRSHYAFSRTPLTSPSGQPTGATFGVALFVNSLTSRPDLTHAVCIFDAKGPTFRHEIYPEYKATRQKMPSELADQLPGMKEMIKAMGIPTLEKRGFEADDLIGTIAIRAAAEGFDVFIVSGDKDFGQLVSSKIHLLIPKGKGEGLEIFDEAAVEAKWGVPPEKIIDFMGLKGDSSDNVPGVPIVGDKTAAQLINQFGSLDEVLSKAEEVTKPALRRNLIDYAEQARLSRRLVTIDTSVPVSMTSDEFTFRIDDTEKLADIYREYGFHSLLAKLDAEQVEDSSDLKYKAVTTEEELDTLIDTMKKVDLLSVDLETTSTDPMQAEIVGFSFSFNNGEGFYIPACLGYFPGLEGETGRLGQDITAETRWVLNKLRPLYENSTIRKCGQNLKYDALVLHCHGIKLKNIASDSMVASYVLDPTRRQHNIDSLALEHLNFKKIPTSDLIGTGKKQISMADVPLEKITPYACEDADIARRLCILFQKQLHEGELANLYRDLELPLIPVLMEMEYNGVALNVELLESMSVEMGEKLDGLTEEIYRLAGTQFNINSTKQLQHILFDKLQLKPVKKTKTGYSTDVEVLEKLASQDPLPKTLLEYRQLQKLKSTYVDSLPKMINPVTGRVHTSFNQVVAATGRLSSSDPNLQNIPIRTEIGGAIRRAFIPEKQSQVLLSADYSQIELRIVAHISGDEELIAAFHEGRDVHASTAARIMNVPVEMVTPEMRRSAKEINFGVIYGMGDWGLSERLGIPVNVAADFRKQYFETYPGVRAYMDGIIEQARRENLVTTMMGRRRFLPEIDSTNRNIREFAERTAINTPIQGSAADMIKMAMVRIHERIKELPAKMILQVHDELVFEVEREAIDEVKTAVKEEMENAMKLKVPVVVDLGVGENWLEAH</sequence>
<dbReference type="SMART" id="SM00475">
    <property type="entry name" value="53EXOc"/>
    <property type="match status" value="1"/>
</dbReference>
<dbReference type="NCBIfam" id="NF004397">
    <property type="entry name" value="PRK05755.1"/>
    <property type="match status" value="1"/>
</dbReference>
<dbReference type="InterPro" id="IPR002562">
    <property type="entry name" value="3'-5'_exonuclease_dom"/>
</dbReference>
<keyword evidence="7" id="KW-0540">Nuclease</keyword>
<keyword evidence="9 16" id="KW-0378">Hydrolase</keyword>
<protein>
    <recommendedName>
        <fullName evidence="3 15">DNA polymerase I</fullName>
        <ecNumber evidence="2 15">2.7.7.7</ecNumber>
    </recommendedName>
</protein>
<keyword evidence="10 16" id="KW-0269">Exonuclease</keyword>
<dbReference type="SUPFAM" id="SSF53098">
    <property type="entry name" value="Ribonuclease H-like"/>
    <property type="match status" value="1"/>
</dbReference>
<dbReference type="Pfam" id="PF01367">
    <property type="entry name" value="5_3_exonuc"/>
    <property type="match status" value="1"/>
</dbReference>
<feature type="domain" description="DNA-directed DNA polymerase family A palm" evidence="19">
    <location>
        <begin position="663"/>
        <end position="868"/>
    </location>
</feature>
<dbReference type="InterPro" id="IPR008918">
    <property type="entry name" value="HhH2"/>
</dbReference>
<comment type="similarity">
    <text evidence="1 16">Belongs to the DNA polymerase type-A family.</text>
</comment>
<dbReference type="SMART" id="SM00474">
    <property type="entry name" value="35EXOc"/>
    <property type="match status" value="1"/>
</dbReference>
<dbReference type="PROSITE" id="PS00447">
    <property type="entry name" value="DNA_POLYMERASE_A"/>
    <property type="match status" value="1"/>
</dbReference>
<gene>
    <name evidence="16" type="primary">polA</name>
    <name evidence="20" type="ORF">CEE37_12600</name>
</gene>
<dbReference type="SMART" id="SM00482">
    <property type="entry name" value="POLAc"/>
    <property type="match status" value="1"/>
</dbReference>
<keyword evidence="8 16" id="KW-0227">DNA damage</keyword>
<dbReference type="CDD" id="cd09898">
    <property type="entry name" value="H3TH_53EXO"/>
    <property type="match status" value="1"/>
</dbReference>
<comment type="caution">
    <text evidence="20">The sequence shown here is derived from an EMBL/GenBank/DDBJ whole genome shotgun (WGS) entry which is preliminary data.</text>
</comment>
<feature type="domain" description="3'-5' exonuclease" evidence="17">
    <location>
        <begin position="299"/>
        <end position="496"/>
    </location>
</feature>
<dbReference type="GO" id="GO:0006261">
    <property type="term" value="P:DNA-templated DNA replication"/>
    <property type="evidence" value="ECO:0007669"/>
    <property type="project" value="UniProtKB-UniRule"/>
</dbReference>
<dbReference type="CDD" id="cd08637">
    <property type="entry name" value="DNA_pol_A_pol_I_C"/>
    <property type="match status" value="1"/>
</dbReference>
<evidence type="ECO:0000256" key="12">
    <source>
        <dbReference type="ARBA" id="ARBA00023125"/>
    </source>
</evidence>
<keyword evidence="12 16" id="KW-0238">DNA-binding</keyword>
<dbReference type="GO" id="GO:0003887">
    <property type="term" value="F:DNA-directed DNA polymerase activity"/>
    <property type="evidence" value="ECO:0007669"/>
    <property type="project" value="UniProtKB-UniRule"/>
</dbReference>
<keyword evidence="6 16" id="KW-0235">DNA replication</keyword>
<dbReference type="InterPro" id="IPR036397">
    <property type="entry name" value="RNaseH_sf"/>
</dbReference>
<dbReference type="GO" id="GO:0008409">
    <property type="term" value="F:5'-3' exonuclease activity"/>
    <property type="evidence" value="ECO:0007669"/>
    <property type="project" value="UniProtKB-UniRule"/>
</dbReference>
<evidence type="ECO:0000259" key="18">
    <source>
        <dbReference type="SMART" id="SM00475"/>
    </source>
</evidence>
<keyword evidence="11 16" id="KW-0239">DNA-directed DNA polymerase</keyword>
<dbReference type="Proteomes" id="UP000319619">
    <property type="component" value="Unassembled WGS sequence"/>
</dbReference>
<evidence type="ECO:0000256" key="15">
    <source>
        <dbReference type="NCBIfam" id="TIGR00593"/>
    </source>
</evidence>
<evidence type="ECO:0000256" key="1">
    <source>
        <dbReference type="ARBA" id="ARBA00007705"/>
    </source>
</evidence>
<evidence type="ECO:0000256" key="6">
    <source>
        <dbReference type="ARBA" id="ARBA00022705"/>
    </source>
</evidence>
<dbReference type="AlphaFoldDB" id="A0A532UTS9"/>
<comment type="function">
    <text evidence="16">In addition to polymerase activity, this DNA polymerase exhibits 3'-5' and 5'-3' exonuclease activity.</text>
</comment>
<organism evidence="20 21">
    <name type="scientific">candidate division LCP-89 bacterium B3_LCP</name>
    <dbReference type="NCBI Taxonomy" id="2012998"/>
    <lineage>
        <taxon>Bacteria</taxon>
        <taxon>Pseudomonadati</taxon>
        <taxon>Bacteria division LCP-89</taxon>
    </lineage>
</organism>
<dbReference type="GO" id="GO:0006302">
    <property type="term" value="P:double-strand break repair"/>
    <property type="evidence" value="ECO:0007669"/>
    <property type="project" value="TreeGrafter"/>
</dbReference>
<dbReference type="Gene3D" id="1.10.150.20">
    <property type="entry name" value="5' to 3' exonuclease, C-terminal subdomain"/>
    <property type="match status" value="2"/>
</dbReference>
<dbReference type="CDD" id="cd09859">
    <property type="entry name" value="PIN_53EXO"/>
    <property type="match status" value="1"/>
</dbReference>
<evidence type="ECO:0000256" key="2">
    <source>
        <dbReference type="ARBA" id="ARBA00012417"/>
    </source>
</evidence>
<evidence type="ECO:0000256" key="8">
    <source>
        <dbReference type="ARBA" id="ARBA00022763"/>
    </source>
</evidence>
<dbReference type="InterPro" id="IPR020045">
    <property type="entry name" value="DNA_polI_H3TH"/>
</dbReference>
<dbReference type="Gene3D" id="1.20.1060.10">
    <property type="entry name" value="Taq DNA Polymerase, Chain T, domain 4"/>
    <property type="match status" value="1"/>
</dbReference>
<evidence type="ECO:0000259" key="17">
    <source>
        <dbReference type="SMART" id="SM00474"/>
    </source>
</evidence>
<dbReference type="Pfam" id="PF02739">
    <property type="entry name" value="5_3_exonuc_N"/>
    <property type="match status" value="1"/>
</dbReference>
<dbReference type="EC" id="2.7.7.7" evidence="2 15"/>
<dbReference type="Gene3D" id="3.30.70.370">
    <property type="match status" value="1"/>
</dbReference>
<dbReference type="PANTHER" id="PTHR10133">
    <property type="entry name" value="DNA POLYMERASE I"/>
    <property type="match status" value="1"/>
</dbReference>
<evidence type="ECO:0000256" key="16">
    <source>
        <dbReference type="RuleBase" id="RU004460"/>
    </source>
</evidence>
<dbReference type="InterPro" id="IPR036279">
    <property type="entry name" value="5-3_exonuclease_C_sf"/>
</dbReference>
<dbReference type="SUPFAM" id="SSF47807">
    <property type="entry name" value="5' to 3' exonuclease, C-terminal subdomain"/>
    <property type="match status" value="1"/>
</dbReference>
<dbReference type="InterPro" id="IPR002421">
    <property type="entry name" value="5-3_exonuclease"/>
</dbReference>
<feature type="domain" description="5'-3' exonuclease" evidence="18">
    <location>
        <begin position="1"/>
        <end position="263"/>
    </location>
</feature>
<keyword evidence="13 16" id="KW-0234">DNA repair</keyword>